<accession>A0A917HN30</accession>
<dbReference type="Proteomes" id="UP000660862">
    <property type="component" value="Unassembled WGS sequence"/>
</dbReference>
<dbReference type="PANTHER" id="PTHR37512">
    <property type="entry name" value="TRIFUNCTIONAL NAD BIOSYNTHESIS/REGULATOR PROTEIN NADR"/>
    <property type="match status" value="1"/>
</dbReference>
<dbReference type="InterPro" id="IPR052735">
    <property type="entry name" value="NAD_biosynth-regulator"/>
</dbReference>
<evidence type="ECO:0000313" key="2">
    <source>
        <dbReference type="EMBL" id="GGG84608.1"/>
    </source>
</evidence>
<protein>
    <recommendedName>
        <fullName evidence="1">NadR/Ttd14 AAA domain-containing protein</fullName>
    </recommendedName>
</protein>
<gene>
    <name evidence="2" type="ORF">GCM10007415_17270</name>
</gene>
<reference evidence="2" key="1">
    <citation type="journal article" date="2014" name="Int. J. Syst. Evol. Microbiol.">
        <title>Complete genome sequence of Corynebacterium casei LMG S-19264T (=DSM 44701T), isolated from a smear-ripened cheese.</title>
        <authorList>
            <consortium name="US DOE Joint Genome Institute (JGI-PGF)"/>
            <person name="Walter F."/>
            <person name="Albersmeier A."/>
            <person name="Kalinowski J."/>
            <person name="Ruckert C."/>
        </authorList>
    </citation>
    <scope>NUCLEOTIDE SEQUENCE</scope>
    <source>
        <strain evidence="2">CGMCC 1.12195</strain>
    </source>
</reference>
<dbReference type="InterPro" id="IPR038727">
    <property type="entry name" value="NadR/Ttd14_AAA_dom"/>
</dbReference>
<dbReference type="InterPro" id="IPR027417">
    <property type="entry name" value="P-loop_NTPase"/>
</dbReference>
<sequence>MVKRENQLIKIAVVGPESTGKSTVGERLARDYDTVCVPEYAREYCRNLNREYTQQDEMNMFYGQLALERSLMPLAQHNLLICDTMFLTIKIWCDHLFGYTPEEVHEALKIQQYDFFLLMDIDLPWEDDPMRDFPQLRKHFMQVWHHELQAIDAKYEVISGLGADRFQNALGAVQQYLSSKKSRG</sequence>
<dbReference type="PANTHER" id="PTHR37512:SF1">
    <property type="entry name" value="NADR_TTD14 AAA DOMAIN-CONTAINING PROTEIN"/>
    <property type="match status" value="1"/>
</dbReference>
<dbReference type="Gene3D" id="3.40.50.300">
    <property type="entry name" value="P-loop containing nucleotide triphosphate hydrolases"/>
    <property type="match status" value="1"/>
</dbReference>
<keyword evidence="3" id="KW-1185">Reference proteome</keyword>
<dbReference type="AlphaFoldDB" id="A0A917HN30"/>
<proteinExistence type="predicted"/>
<evidence type="ECO:0000259" key="1">
    <source>
        <dbReference type="Pfam" id="PF13521"/>
    </source>
</evidence>
<dbReference type="SUPFAM" id="SSF52540">
    <property type="entry name" value="P-loop containing nucleoside triphosphate hydrolases"/>
    <property type="match status" value="1"/>
</dbReference>
<evidence type="ECO:0000313" key="3">
    <source>
        <dbReference type="Proteomes" id="UP000660862"/>
    </source>
</evidence>
<comment type="caution">
    <text evidence="2">The sequence shown here is derived from an EMBL/GenBank/DDBJ whole genome shotgun (WGS) entry which is preliminary data.</text>
</comment>
<dbReference type="EMBL" id="BMER01000001">
    <property type="protein sequence ID" value="GGG84608.1"/>
    <property type="molecule type" value="Genomic_DNA"/>
</dbReference>
<dbReference type="RefSeq" id="WP_188505474.1">
    <property type="nucleotide sequence ID" value="NZ_BMER01000001.1"/>
</dbReference>
<reference evidence="2" key="2">
    <citation type="submission" date="2020-09" db="EMBL/GenBank/DDBJ databases">
        <authorList>
            <person name="Sun Q."/>
            <person name="Zhou Y."/>
        </authorList>
    </citation>
    <scope>NUCLEOTIDE SEQUENCE</scope>
    <source>
        <strain evidence="2">CGMCC 1.12195</strain>
    </source>
</reference>
<name>A0A917HN30_9SPHI</name>
<organism evidence="2 3">
    <name type="scientific">Parapedobacter pyrenivorans</name>
    <dbReference type="NCBI Taxonomy" id="1305674"/>
    <lineage>
        <taxon>Bacteria</taxon>
        <taxon>Pseudomonadati</taxon>
        <taxon>Bacteroidota</taxon>
        <taxon>Sphingobacteriia</taxon>
        <taxon>Sphingobacteriales</taxon>
        <taxon>Sphingobacteriaceae</taxon>
        <taxon>Parapedobacter</taxon>
    </lineage>
</organism>
<dbReference type="Pfam" id="PF13521">
    <property type="entry name" value="AAA_28"/>
    <property type="match status" value="1"/>
</dbReference>
<feature type="domain" description="NadR/Ttd14 AAA" evidence="1">
    <location>
        <begin position="10"/>
        <end position="163"/>
    </location>
</feature>